<dbReference type="PANTHER" id="PTHR31462">
    <property type="entry name" value="ENDOSOMAL/LYSOSOMAL POTASSIUM CHANNEL TMEM175"/>
    <property type="match status" value="1"/>
</dbReference>
<feature type="transmembrane region" description="Helical" evidence="13">
    <location>
        <begin position="92"/>
        <end position="112"/>
    </location>
</feature>
<proteinExistence type="inferred from homology"/>
<name>A0ABW9VR87_9BURK</name>
<feature type="transmembrane region" description="Helical" evidence="13">
    <location>
        <begin position="124"/>
        <end position="144"/>
    </location>
</feature>
<sequence>MSDSVSTTSPQLSKHRIEALADGIFAVAMTLLVIDLRIPEAARHAGEAALRNALLELLPNMISWLISFFVLANFWIANHRLYSFVRQVDQSLLWLTMLVLSGASLLPFASAVDNQFASLTGQAVYSGVMVLLGSATLLQARYIYRHPELCSHSFDPPAYAAVMARSLGLIVIALSAIPLSITMPGKANLVFFLMAGLRPLGSWAERRSAQKAA</sequence>
<gene>
    <name evidence="14" type="ORF">GTP27_19325</name>
</gene>
<evidence type="ECO:0000256" key="3">
    <source>
        <dbReference type="ARBA" id="ARBA00022448"/>
    </source>
</evidence>
<evidence type="ECO:0000256" key="9">
    <source>
        <dbReference type="ARBA" id="ARBA00023065"/>
    </source>
</evidence>
<evidence type="ECO:0000256" key="7">
    <source>
        <dbReference type="ARBA" id="ARBA00022958"/>
    </source>
</evidence>
<accession>A0ABW9VR87</accession>
<evidence type="ECO:0000313" key="15">
    <source>
        <dbReference type="Proteomes" id="UP000478090"/>
    </source>
</evidence>
<keyword evidence="15" id="KW-1185">Reference proteome</keyword>
<comment type="subcellular location">
    <subcellularLocation>
        <location evidence="1">Membrane</location>
        <topology evidence="1">Multi-pass membrane protein</topology>
    </subcellularLocation>
</comment>
<keyword evidence="3" id="KW-0813">Transport</keyword>
<keyword evidence="10 13" id="KW-0472">Membrane</keyword>
<keyword evidence="11" id="KW-0407">Ion channel</keyword>
<protein>
    <submittedName>
        <fullName evidence="14">DUF1211 domain-containing protein</fullName>
    </submittedName>
</protein>
<evidence type="ECO:0000256" key="8">
    <source>
        <dbReference type="ARBA" id="ARBA00022989"/>
    </source>
</evidence>
<feature type="transmembrane region" description="Helical" evidence="13">
    <location>
        <begin position="156"/>
        <end position="181"/>
    </location>
</feature>
<comment type="caution">
    <text evidence="14">The sequence shown here is derived from an EMBL/GenBank/DDBJ whole genome shotgun (WGS) entry which is preliminary data.</text>
</comment>
<evidence type="ECO:0000256" key="12">
    <source>
        <dbReference type="ARBA" id="ARBA00034430"/>
    </source>
</evidence>
<dbReference type="RefSeq" id="WP_161040771.1">
    <property type="nucleotide sequence ID" value="NZ_WWCM01000017.1"/>
</dbReference>
<comment type="similarity">
    <text evidence="2">Belongs to the TMEM175 family.</text>
</comment>
<evidence type="ECO:0000256" key="5">
    <source>
        <dbReference type="ARBA" id="ARBA00022692"/>
    </source>
</evidence>
<evidence type="ECO:0000313" key="14">
    <source>
        <dbReference type="EMBL" id="MYM41460.1"/>
    </source>
</evidence>
<dbReference type="Pfam" id="PF06736">
    <property type="entry name" value="TMEM175"/>
    <property type="match status" value="1"/>
</dbReference>
<keyword evidence="6" id="KW-0631">Potassium channel</keyword>
<evidence type="ECO:0000256" key="1">
    <source>
        <dbReference type="ARBA" id="ARBA00004141"/>
    </source>
</evidence>
<keyword evidence="9" id="KW-0406">Ion transport</keyword>
<comment type="catalytic activity">
    <reaction evidence="12">
        <text>K(+)(in) = K(+)(out)</text>
        <dbReference type="Rhea" id="RHEA:29463"/>
        <dbReference type="ChEBI" id="CHEBI:29103"/>
    </reaction>
</comment>
<evidence type="ECO:0000256" key="10">
    <source>
        <dbReference type="ARBA" id="ARBA00023136"/>
    </source>
</evidence>
<feature type="transmembrane region" description="Helical" evidence="13">
    <location>
        <begin position="20"/>
        <end position="38"/>
    </location>
</feature>
<organism evidence="14 15">
    <name type="scientific">Duganella qianjiadongensis</name>
    <dbReference type="NCBI Taxonomy" id="2692176"/>
    <lineage>
        <taxon>Bacteria</taxon>
        <taxon>Pseudomonadati</taxon>
        <taxon>Pseudomonadota</taxon>
        <taxon>Betaproteobacteria</taxon>
        <taxon>Burkholderiales</taxon>
        <taxon>Oxalobacteraceae</taxon>
        <taxon>Telluria group</taxon>
        <taxon>Duganella</taxon>
    </lineage>
</organism>
<reference evidence="14 15" key="1">
    <citation type="submission" date="2019-12" db="EMBL/GenBank/DDBJ databases">
        <title>Novel species isolated from a subtropical stream in China.</title>
        <authorList>
            <person name="Lu H."/>
        </authorList>
    </citation>
    <scope>NUCLEOTIDE SEQUENCE [LARGE SCALE GENOMIC DNA]</scope>
    <source>
        <strain evidence="14 15">CY13W</strain>
    </source>
</reference>
<feature type="transmembrane region" description="Helical" evidence="13">
    <location>
        <begin position="58"/>
        <end position="76"/>
    </location>
</feature>
<keyword evidence="5 13" id="KW-0812">Transmembrane</keyword>
<dbReference type="PANTHER" id="PTHR31462:SF5">
    <property type="entry name" value="ENDOSOMAL_LYSOSOMAL PROTON CHANNEL TMEM175"/>
    <property type="match status" value="1"/>
</dbReference>
<evidence type="ECO:0000256" key="2">
    <source>
        <dbReference type="ARBA" id="ARBA00006920"/>
    </source>
</evidence>
<keyword evidence="7" id="KW-0630">Potassium</keyword>
<dbReference type="EMBL" id="WWCM01000017">
    <property type="protein sequence ID" value="MYM41460.1"/>
    <property type="molecule type" value="Genomic_DNA"/>
</dbReference>
<evidence type="ECO:0000256" key="13">
    <source>
        <dbReference type="SAM" id="Phobius"/>
    </source>
</evidence>
<dbReference type="InterPro" id="IPR010617">
    <property type="entry name" value="TMEM175-like"/>
</dbReference>
<keyword evidence="4" id="KW-0633">Potassium transport</keyword>
<evidence type="ECO:0000256" key="4">
    <source>
        <dbReference type="ARBA" id="ARBA00022538"/>
    </source>
</evidence>
<evidence type="ECO:0000256" key="11">
    <source>
        <dbReference type="ARBA" id="ARBA00023303"/>
    </source>
</evidence>
<evidence type="ECO:0000256" key="6">
    <source>
        <dbReference type="ARBA" id="ARBA00022826"/>
    </source>
</evidence>
<dbReference type="Proteomes" id="UP000478090">
    <property type="component" value="Unassembled WGS sequence"/>
</dbReference>
<keyword evidence="8 13" id="KW-1133">Transmembrane helix</keyword>